<keyword evidence="1" id="KW-0813">Transport</keyword>
<feature type="compositionally biased region" description="Acidic residues" evidence="2">
    <location>
        <begin position="41"/>
        <end position="58"/>
    </location>
</feature>
<organism evidence="5 6">
    <name type="scientific">[Candida] anglica</name>
    <dbReference type="NCBI Taxonomy" id="148631"/>
    <lineage>
        <taxon>Eukaryota</taxon>
        <taxon>Fungi</taxon>
        <taxon>Dikarya</taxon>
        <taxon>Ascomycota</taxon>
        <taxon>Saccharomycotina</taxon>
        <taxon>Pichiomycetes</taxon>
        <taxon>Debaryomycetaceae</taxon>
        <taxon>Kurtzmaniella</taxon>
    </lineage>
</organism>
<dbReference type="PANTHER" id="PTHR47433">
    <property type="entry name" value="VACUOLAR PROTEIN SORTING-ASSOCIATED PROTEIN 17"/>
    <property type="match status" value="1"/>
</dbReference>
<dbReference type="EMBL" id="OZ004256">
    <property type="protein sequence ID" value="CAK7904745.1"/>
    <property type="molecule type" value="Genomic_DNA"/>
</dbReference>
<evidence type="ECO:0000256" key="1">
    <source>
        <dbReference type="PIRNR" id="PIRNR011791"/>
    </source>
</evidence>
<dbReference type="Proteomes" id="UP001497600">
    <property type="component" value="Chromosome D"/>
</dbReference>
<feature type="domain" description="Sorting nexin/Vps5-like C-terminal" evidence="4">
    <location>
        <begin position="273"/>
        <end position="441"/>
    </location>
</feature>
<dbReference type="InterPro" id="IPR014461">
    <property type="entry name" value="Retromer_complex_Vps17"/>
</dbReference>
<accession>A0ABP0EBF3</accession>
<dbReference type="InterPro" id="IPR053055">
    <property type="entry name" value="VPS17"/>
</dbReference>
<evidence type="ECO:0000313" key="6">
    <source>
        <dbReference type="Proteomes" id="UP001497600"/>
    </source>
</evidence>
<dbReference type="InterPro" id="IPR036871">
    <property type="entry name" value="PX_dom_sf"/>
</dbReference>
<dbReference type="PANTHER" id="PTHR47433:SF1">
    <property type="entry name" value="VACUOLAR PROTEIN SORTING-ASSOCIATED PROTEIN 17"/>
    <property type="match status" value="1"/>
</dbReference>
<dbReference type="Pfam" id="PF00787">
    <property type="entry name" value="PX"/>
    <property type="match status" value="1"/>
</dbReference>
<feature type="region of interest" description="Disordered" evidence="2">
    <location>
        <begin position="30"/>
        <end position="58"/>
    </location>
</feature>
<protein>
    <recommendedName>
        <fullName evidence="1">Vacuolar protein sorting-associated protein 17</fullName>
    </recommendedName>
</protein>
<evidence type="ECO:0000256" key="2">
    <source>
        <dbReference type="SAM" id="MobiDB-lite"/>
    </source>
</evidence>
<dbReference type="PIRSF" id="PIRSF011791">
    <property type="entry name" value="Vps17"/>
    <property type="match status" value="1"/>
</dbReference>
<feature type="domain" description="PX" evidence="3">
    <location>
        <begin position="141"/>
        <end position="221"/>
    </location>
</feature>
<evidence type="ECO:0000259" key="3">
    <source>
        <dbReference type="Pfam" id="PF00787"/>
    </source>
</evidence>
<dbReference type="InterPro" id="IPR015404">
    <property type="entry name" value="Vps5_C"/>
</dbReference>
<dbReference type="InterPro" id="IPR001683">
    <property type="entry name" value="PX_dom"/>
</dbReference>
<reference evidence="5 6" key="1">
    <citation type="submission" date="2024-01" db="EMBL/GenBank/DDBJ databases">
        <authorList>
            <consortium name="Genoscope - CEA"/>
            <person name="William W."/>
        </authorList>
    </citation>
    <scope>NUCLEOTIDE SEQUENCE [LARGE SCALE GENOMIC DNA]</scope>
    <source>
        <strain evidence="5 6">29B2s-10</strain>
    </source>
</reference>
<dbReference type="Gene3D" id="3.30.1520.10">
    <property type="entry name" value="Phox-like domain"/>
    <property type="match status" value="1"/>
</dbReference>
<name>A0ABP0EBF3_9ASCO</name>
<proteinExistence type="inferred from homology"/>
<gene>
    <name evidence="5" type="primary">VPS17</name>
    <name evidence="5" type="ORF">CAAN4_D10858</name>
</gene>
<dbReference type="SUPFAM" id="SSF64268">
    <property type="entry name" value="PX domain"/>
    <property type="match status" value="1"/>
</dbReference>
<dbReference type="InterPro" id="IPR037907">
    <property type="entry name" value="Vps17_PX"/>
</dbReference>
<comment type="function">
    <text evidence="1">Component of the membrane-associated retromer complex which is essential in endosome-to-Golgi retrograde transport.</text>
</comment>
<sequence length="547" mass="62738">MASAVPFNPDDFENNNPFAEPVNFASESIVGGNSLFNNEPEAPEADEEQEQQEENVTDDVETYTSHQDVTQRHENENINEIEPESGAISSQLDEKVLRKLIPERFTKKFSIKITLKSLESNKAGNPILNFDVTVTGLQRFRQTVYKEVRRTYNEVQKFNKYLMVSNLEVCVPVIPSAITSFPTGGTDEVKQLLYVWQEWFDRITSNPILILDEEFVFFIENDFGYSVINSNRKTAIASGLVRKTLKQLQVPYDPYEELAEFRPLIKSAYLTCQKLHKVLDKKSKTDKQLSIYISELAQKLNQLSEFEMIHPGMKNMWEKLAKITSIQSDLILIESVNEMGNLGDGIQAFIDDFYQIKEALTNRHLVMREYATAEKDTKAKHVQATKIKNKSSLDPLKVDEAIRSLEYATKTEESLNLQLKRISGEMLFEKKEIINHTEKKLCRMLQGFTLHKVDHHRKILKHLENIRLDIRIVDEKGGLSRLNRENLSNLKHNLTQSQAANGDSWSHRTFRSLNAKTNDPDHEEYEVENANPVDAKHAASLLGVATF</sequence>
<dbReference type="Gene3D" id="1.20.1270.60">
    <property type="entry name" value="Arfaptin homology (AH) domain/BAR domain"/>
    <property type="match status" value="1"/>
</dbReference>
<keyword evidence="1" id="KW-0653">Protein transport</keyword>
<comment type="similarity">
    <text evidence="1">Belongs to the VPS17 family.</text>
</comment>
<dbReference type="InterPro" id="IPR027267">
    <property type="entry name" value="AH/BAR_dom_sf"/>
</dbReference>
<keyword evidence="6" id="KW-1185">Reference proteome</keyword>
<dbReference type="CDD" id="cd06891">
    <property type="entry name" value="PX_Vps17p"/>
    <property type="match status" value="1"/>
</dbReference>
<evidence type="ECO:0000313" key="5">
    <source>
        <dbReference type="EMBL" id="CAK7904745.1"/>
    </source>
</evidence>
<dbReference type="Pfam" id="PF09325">
    <property type="entry name" value="Vps5"/>
    <property type="match status" value="1"/>
</dbReference>
<comment type="subunit">
    <text evidence="1">Component of the retromer complex.</text>
</comment>
<evidence type="ECO:0000259" key="4">
    <source>
        <dbReference type="Pfam" id="PF09325"/>
    </source>
</evidence>